<sequence length="561" mass="63895">MNTFLLDYDQIEQRGFPKLFGTYVGENPERTSFTSSFFQHDFQKEADYYKLLGTLSAGKYNRQAIRQILERQNRNFGVNQRHLQQLDTLESPRTFFVVTGQQPGLFSGPLYTVYKALSAVMVAEQQNALFQDHHFIPLFWIESDDHDFEESAKTSLLRGTAVEEIVLDPWQRLPQQMVSRTPMGKGILDCLAQLEELLPDSEFKNEVTAKLQEFYTPEATLESGFAKTMAWLLSDFPILFLTPGDPAFKQLATETFSKELASAPRSSLEVITQSSLLEQYGFSAQAKPRAVNLFYVTSQGQRQKIEQSGDEWFELSPGRQRYSRHQLMEMCQDHPERFSPNVVLRPIVQDSVLPVFAYIGGPGEISYLAQYKRVYEQFGVTMPFIMPRASFTLVEPGLRRTMDKVMQKAGRPGFSRRQMYTTTFRDLEMLKKNAVDGSSEEQYDSLFDASKADVRSRLQELEPVLAKLDQTLVQSLQGTMRQVEKSLETLQAKTQRANRRKHDDVIGQVERISAELFPGGSPQERSVNICHYLARYGTGLLGELAGVMQAHATGSHMVVEL</sequence>
<dbReference type="NCBIfam" id="TIGR03998">
    <property type="entry name" value="thiol_BshC"/>
    <property type="match status" value="1"/>
</dbReference>
<reference evidence="5 6" key="1">
    <citation type="submission" date="2019-05" db="EMBL/GenBank/DDBJ databases">
        <title>Draft Whole-Genome sequence of the green sulfur bacterium Prosthecochloris vibrioformis DSM 260.</title>
        <authorList>
            <person name="Meyer T.E."/>
            <person name="Kyndt J.A."/>
        </authorList>
    </citation>
    <scope>NUCLEOTIDE SEQUENCE [LARGE SCALE GENOMIC DNA]</scope>
    <source>
        <strain evidence="5 6">DSM 260</strain>
    </source>
</reference>
<dbReference type="Proteomes" id="UP000309544">
    <property type="component" value="Unassembled WGS sequence"/>
</dbReference>
<dbReference type="InterPro" id="IPR055399">
    <property type="entry name" value="CC_BshC"/>
</dbReference>
<dbReference type="RefSeq" id="WP_068867815.1">
    <property type="nucleotide sequence ID" value="NZ_VDCI01000001.1"/>
</dbReference>
<accession>A0A5C4S423</accession>
<dbReference type="AlphaFoldDB" id="A0A5C4S423"/>
<dbReference type="Pfam" id="PF24850">
    <property type="entry name" value="CC_BshC"/>
    <property type="match status" value="1"/>
</dbReference>
<dbReference type="HAMAP" id="MF_01867">
    <property type="entry name" value="BshC"/>
    <property type="match status" value="1"/>
</dbReference>
<evidence type="ECO:0000313" key="6">
    <source>
        <dbReference type="Proteomes" id="UP000309544"/>
    </source>
</evidence>
<keyword evidence="1 2" id="KW-0436">Ligase</keyword>
<dbReference type="InterPro" id="IPR055398">
    <property type="entry name" value="Rossmann-like_BshC"/>
</dbReference>
<comment type="caution">
    <text evidence="5">The sequence shown here is derived from an EMBL/GenBank/DDBJ whole genome shotgun (WGS) entry which is preliminary data.</text>
</comment>
<keyword evidence="2" id="KW-0175">Coiled coil</keyword>
<organism evidence="5 6">
    <name type="scientific">Prosthecochloris vibrioformis</name>
    <name type="common">Chlorobium vibrioforme</name>
    <dbReference type="NCBI Taxonomy" id="1098"/>
    <lineage>
        <taxon>Bacteria</taxon>
        <taxon>Pseudomonadati</taxon>
        <taxon>Chlorobiota</taxon>
        <taxon>Chlorobiia</taxon>
        <taxon>Chlorobiales</taxon>
        <taxon>Chlorobiaceae</taxon>
        <taxon>Prosthecochloris</taxon>
    </lineage>
</organism>
<dbReference type="EMBL" id="VDCI01000001">
    <property type="protein sequence ID" value="TNJ37958.1"/>
    <property type="molecule type" value="Genomic_DNA"/>
</dbReference>
<name>A0A5C4S423_PROVB</name>
<evidence type="ECO:0000256" key="2">
    <source>
        <dbReference type="HAMAP-Rule" id="MF_01867"/>
    </source>
</evidence>
<dbReference type="GO" id="GO:0016874">
    <property type="term" value="F:ligase activity"/>
    <property type="evidence" value="ECO:0007669"/>
    <property type="project" value="UniProtKB-UniRule"/>
</dbReference>
<feature type="domain" description="Bacillithiol biosynthesis BshC C-terminal coiled-coil" evidence="4">
    <location>
        <begin position="392"/>
        <end position="560"/>
    </location>
</feature>
<evidence type="ECO:0000256" key="1">
    <source>
        <dbReference type="ARBA" id="ARBA00022598"/>
    </source>
</evidence>
<gene>
    <name evidence="2 5" type="primary">bshC</name>
    <name evidence="5" type="ORF">FGF68_01915</name>
</gene>
<keyword evidence="6" id="KW-1185">Reference proteome</keyword>
<feature type="coiled-coil region" evidence="2">
    <location>
        <begin position="473"/>
        <end position="500"/>
    </location>
</feature>
<feature type="domain" description="Bacillithiol biosynthesis BshC N-terminal Rossmann-like" evidence="3">
    <location>
        <begin position="8"/>
        <end position="388"/>
    </location>
</feature>
<protein>
    <recommendedName>
        <fullName evidence="2">Putative cysteine ligase BshC</fullName>
        <ecNumber evidence="2">6.-.-.-</ecNumber>
    </recommendedName>
</protein>
<dbReference type="InterPro" id="IPR011199">
    <property type="entry name" value="Bacillithiol_biosynth_BshC"/>
</dbReference>
<evidence type="ECO:0000313" key="5">
    <source>
        <dbReference type="EMBL" id="TNJ37958.1"/>
    </source>
</evidence>
<evidence type="ECO:0000259" key="3">
    <source>
        <dbReference type="Pfam" id="PF10079"/>
    </source>
</evidence>
<evidence type="ECO:0000259" key="4">
    <source>
        <dbReference type="Pfam" id="PF24850"/>
    </source>
</evidence>
<dbReference type="Pfam" id="PF10079">
    <property type="entry name" value="Rossmann-like_BshC"/>
    <property type="match status" value="1"/>
</dbReference>
<dbReference type="EC" id="6.-.-.-" evidence="2"/>
<proteinExistence type="inferred from homology"/>
<comment type="similarity">
    <text evidence="2">Belongs to the BshC family.</text>
</comment>
<dbReference type="PIRSF" id="PIRSF012535">
    <property type="entry name" value="UCP012535"/>
    <property type="match status" value="1"/>
</dbReference>